<keyword evidence="2" id="KW-0963">Cytoplasm</keyword>
<dbReference type="RefSeq" id="WP_049698060.1">
    <property type="nucleotide sequence ID" value="NZ_LDTZ01000014.1"/>
</dbReference>
<sequence length="596" mass="63424">MYVVATAGHVDHGKSALVRALTTMEPDRWAEERRRGLTIDLGFAWMATPSGADIAFVDVPGHERFLGNMLAGIGPAPVVAFVVAADEGWSRQSSDHRDAIAALGIDRGVLVISRADLADAERISDVVAQARDELSGTGLADAPVVVTSALTGRGIDELRETIADVLQRNPFPSDAAPVRFWIDRAFTIKGAGAVVTGTLSAGSVGRGDTLDVLTGRGIRSVTVRGVQSENTPRERVGPVSRVAINLRDVSASDVARGDLLLSPGVWRLTDCVDIRRVSGPEFDSVPSALSVHVGTAALRVRLRPFDADHARITLERAVPLILGDRLVLRDAGSGRIGGGVVVDAEPPPLRRRGDAARRADALSGMSDRGDTRREVERRGAVAVEHLRRLGVVGAEATPPEGVRVVGDWWVDEQAWAEWVERLRDAVDAVYQRDSLAEGLPRASVGGVVGLPSDALVAPLIADAGLDHAGGFLSKPGVARGLGDAEEAIAALERRFADDAFAAPEADDLAALGLGPKQLAAAERLDRLLRLRDGVVLSPRSPALAMRVLAAIDQPFTTSEARKALGTTRRVAIPLLEHLDERGWTRRLDAGHREVVR</sequence>
<feature type="domain" description="Tr-type G" evidence="6">
    <location>
        <begin position="1"/>
        <end position="171"/>
    </location>
</feature>
<dbReference type="PROSITE" id="PS51722">
    <property type="entry name" value="G_TR_2"/>
    <property type="match status" value="1"/>
</dbReference>
<dbReference type="Pfam" id="PF25461">
    <property type="entry name" value="Beta-barrel_SelB"/>
    <property type="match status" value="1"/>
</dbReference>
<evidence type="ECO:0000256" key="4">
    <source>
        <dbReference type="ARBA" id="ARBA00023134"/>
    </source>
</evidence>
<dbReference type="SUPFAM" id="SSF50447">
    <property type="entry name" value="Translation proteins"/>
    <property type="match status" value="1"/>
</dbReference>
<feature type="compositionally biased region" description="Basic and acidic residues" evidence="5">
    <location>
        <begin position="351"/>
        <end position="360"/>
    </location>
</feature>
<dbReference type="InterPro" id="IPR015191">
    <property type="entry name" value="SelB_WHD4"/>
</dbReference>
<keyword evidence="3" id="KW-0648">Protein biosynthesis</keyword>
<comment type="subcellular location">
    <subcellularLocation>
        <location evidence="1">Cytoplasm</location>
    </subcellularLocation>
</comment>
<dbReference type="InterPro" id="IPR057335">
    <property type="entry name" value="Beta-barrel_SelB"/>
</dbReference>
<protein>
    <submittedName>
        <fullName evidence="7">Translation elongation factor</fullName>
    </submittedName>
</protein>
<keyword evidence="7" id="KW-0251">Elongation factor</keyword>
<dbReference type="Gene3D" id="1.10.10.10">
    <property type="entry name" value="Winged helix-like DNA-binding domain superfamily/Winged helix DNA-binding domain"/>
    <property type="match status" value="1"/>
</dbReference>
<dbReference type="Proteomes" id="UP000037247">
    <property type="component" value="Unassembled WGS sequence"/>
</dbReference>
<proteinExistence type="predicted"/>
<dbReference type="InterPro" id="IPR027417">
    <property type="entry name" value="P-loop_NTPase"/>
</dbReference>
<evidence type="ECO:0000256" key="2">
    <source>
        <dbReference type="ARBA" id="ARBA00022490"/>
    </source>
</evidence>
<dbReference type="Gene3D" id="3.40.50.300">
    <property type="entry name" value="P-loop containing nucleotide triphosphate hydrolases"/>
    <property type="match status" value="1"/>
</dbReference>
<evidence type="ECO:0000256" key="3">
    <source>
        <dbReference type="ARBA" id="ARBA00022917"/>
    </source>
</evidence>
<reference evidence="7 8" key="1">
    <citation type="submission" date="2015-05" db="EMBL/GenBank/DDBJ databases">
        <title>Draft genome sequence of the bacterium Gordonia jacobaea a new member of the Gordonia genus.</title>
        <authorList>
            <person name="Jimenez-Galisteo G."/>
            <person name="Dominguez A."/>
            <person name="Munoz E."/>
            <person name="Vinas M."/>
        </authorList>
    </citation>
    <scope>NUCLEOTIDE SEQUENCE [LARGE SCALE GENOMIC DNA]</scope>
    <source>
        <strain evidence="8">mv1</strain>
    </source>
</reference>
<evidence type="ECO:0000313" key="7">
    <source>
        <dbReference type="EMBL" id="KNA92857.1"/>
    </source>
</evidence>
<keyword evidence="4" id="KW-0342">GTP-binding</keyword>
<dbReference type="PANTHER" id="PTHR43721">
    <property type="entry name" value="ELONGATION FACTOR TU-RELATED"/>
    <property type="match status" value="1"/>
</dbReference>
<dbReference type="Gene3D" id="1.10.10.2770">
    <property type="match status" value="1"/>
</dbReference>
<dbReference type="InterPro" id="IPR036390">
    <property type="entry name" value="WH_DNA-bd_sf"/>
</dbReference>
<evidence type="ECO:0000313" key="8">
    <source>
        <dbReference type="Proteomes" id="UP000037247"/>
    </source>
</evidence>
<dbReference type="SUPFAM" id="SSF52540">
    <property type="entry name" value="P-loop containing nucleoside triphosphate hydrolases"/>
    <property type="match status" value="1"/>
</dbReference>
<accession>A0ABR5IGU0</accession>
<dbReference type="Pfam" id="PF00009">
    <property type="entry name" value="GTP_EFTU"/>
    <property type="match status" value="1"/>
</dbReference>
<evidence type="ECO:0000256" key="1">
    <source>
        <dbReference type="ARBA" id="ARBA00004496"/>
    </source>
</evidence>
<comment type="caution">
    <text evidence="7">The sequence shown here is derived from an EMBL/GenBank/DDBJ whole genome shotgun (WGS) entry which is preliminary data.</text>
</comment>
<organism evidence="7 8">
    <name type="scientific">Gordonia jacobaea</name>
    <dbReference type="NCBI Taxonomy" id="122202"/>
    <lineage>
        <taxon>Bacteria</taxon>
        <taxon>Bacillati</taxon>
        <taxon>Actinomycetota</taxon>
        <taxon>Actinomycetes</taxon>
        <taxon>Mycobacteriales</taxon>
        <taxon>Gordoniaceae</taxon>
        <taxon>Gordonia</taxon>
    </lineage>
</organism>
<evidence type="ECO:0000256" key="5">
    <source>
        <dbReference type="SAM" id="MobiDB-lite"/>
    </source>
</evidence>
<feature type="compositionally biased region" description="Basic and acidic residues" evidence="5">
    <location>
        <begin position="367"/>
        <end position="376"/>
    </location>
</feature>
<dbReference type="InterPro" id="IPR050055">
    <property type="entry name" value="EF-Tu_GTPase"/>
</dbReference>
<dbReference type="InterPro" id="IPR009000">
    <property type="entry name" value="Transl_B-barrel_sf"/>
</dbReference>
<dbReference type="InterPro" id="IPR036388">
    <property type="entry name" value="WH-like_DNA-bd_sf"/>
</dbReference>
<feature type="region of interest" description="Disordered" evidence="5">
    <location>
        <begin position="347"/>
        <end position="376"/>
    </location>
</feature>
<dbReference type="Gene3D" id="2.40.30.10">
    <property type="entry name" value="Translation factors"/>
    <property type="match status" value="1"/>
</dbReference>
<name>A0ABR5IGU0_9ACTN</name>
<dbReference type="SUPFAM" id="SSF46785">
    <property type="entry name" value="Winged helix' DNA-binding domain"/>
    <property type="match status" value="1"/>
</dbReference>
<dbReference type="GO" id="GO:0003746">
    <property type="term" value="F:translation elongation factor activity"/>
    <property type="evidence" value="ECO:0007669"/>
    <property type="project" value="UniProtKB-KW"/>
</dbReference>
<dbReference type="InterPro" id="IPR004535">
    <property type="entry name" value="Transl_elong_SelB"/>
</dbReference>
<keyword evidence="8" id="KW-1185">Reference proteome</keyword>
<dbReference type="InterPro" id="IPR000795">
    <property type="entry name" value="T_Tr_GTP-bd_dom"/>
</dbReference>
<evidence type="ECO:0000259" key="6">
    <source>
        <dbReference type="PROSITE" id="PS51722"/>
    </source>
</evidence>
<dbReference type="PANTHER" id="PTHR43721:SF11">
    <property type="entry name" value="SELENOCYSTEINE-SPECIFIC ELONGATION FACTOR"/>
    <property type="match status" value="1"/>
</dbReference>
<keyword evidence="4" id="KW-0547">Nucleotide-binding</keyword>
<gene>
    <name evidence="7" type="ORF">ABW18_04500</name>
</gene>
<dbReference type="Pfam" id="PF09107">
    <property type="entry name" value="WHD_3rd_SelB"/>
    <property type="match status" value="1"/>
</dbReference>
<dbReference type="NCBIfam" id="TIGR00475">
    <property type="entry name" value="selB"/>
    <property type="match status" value="1"/>
</dbReference>
<dbReference type="EMBL" id="LDTZ01000014">
    <property type="protein sequence ID" value="KNA92857.1"/>
    <property type="molecule type" value="Genomic_DNA"/>
</dbReference>